<organism evidence="1">
    <name type="scientific">marine metagenome</name>
    <dbReference type="NCBI Taxonomy" id="408172"/>
    <lineage>
        <taxon>unclassified sequences</taxon>
        <taxon>metagenomes</taxon>
        <taxon>ecological metagenomes</taxon>
    </lineage>
</organism>
<dbReference type="EMBL" id="UINC01058328">
    <property type="protein sequence ID" value="SVB80457.1"/>
    <property type="molecule type" value="Genomic_DNA"/>
</dbReference>
<name>A0A382H0I3_9ZZZZ</name>
<accession>A0A382H0I3</accession>
<evidence type="ECO:0000313" key="1">
    <source>
        <dbReference type="EMBL" id="SVB80457.1"/>
    </source>
</evidence>
<gene>
    <name evidence="1" type="ORF">METZ01_LOCUS233311</name>
</gene>
<dbReference type="AlphaFoldDB" id="A0A382H0I3"/>
<proteinExistence type="predicted"/>
<protein>
    <submittedName>
        <fullName evidence="1">Uncharacterized protein</fullName>
    </submittedName>
</protein>
<sequence>MNEMTYFSIYHKIAYFLGISTNPGDVDL</sequence>
<reference evidence="1" key="1">
    <citation type="submission" date="2018-05" db="EMBL/GenBank/DDBJ databases">
        <authorList>
            <person name="Lanie J.A."/>
            <person name="Ng W.-L."/>
            <person name="Kazmierczak K.M."/>
            <person name="Andrzejewski T.M."/>
            <person name="Davidsen T.M."/>
            <person name="Wayne K.J."/>
            <person name="Tettelin H."/>
            <person name="Glass J.I."/>
            <person name="Rusch D."/>
            <person name="Podicherti R."/>
            <person name="Tsui H.-C.T."/>
            <person name="Winkler M.E."/>
        </authorList>
    </citation>
    <scope>NUCLEOTIDE SEQUENCE</scope>
</reference>